<evidence type="ECO:0000313" key="2">
    <source>
        <dbReference type="Proteomes" id="UP000092528"/>
    </source>
</evidence>
<reference evidence="1 2" key="1">
    <citation type="submission" date="2016-07" db="EMBL/GenBank/DDBJ databases">
        <title>Genome sequencing of Vibrio scophthalmi strain VS-05, an isolated from Paralichthys olivaceus.</title>
        <authorList>
            <person name="Han H.-J."/>
        </authorList>
    </citation>
    <scope>NUCLEOTIDE SEQUENCE [LARGE SCALE GENOMIC DNA]</scope>
    <source>
        <strain evidence="1 2">VS-05</strain>
    </source>
</reference>
<gene>
    <name evidence="1" type="ORF">VSVS05_04304</name>
</gene>
<dbReference type="AlphaFoldDB" id="A0A1C7FH88"/>
<sequence>MFSEALRPTLTAMEVINQVLIIGKRVYGFNVTRFNAIAVVECFKYWSYRVGGAACGRNNGIFWLNHLFIDTKDDVFDVAFTRRSQ</sequence>
<dbReference type="Proteomes" id="UP000092528">
    <property type="component" value="Chromosome 2"/>
</dbReference>
<dbReference type="EMBL" id="CP016415">
    <property type="protein sequence ID" value="ANU39340.1"/>
    <property type="molecule type" value="Genomic_DNA"/>
</dbReference>
<protein>
    <submittedName>
        <fullName evidence="1">Uncharacterized protein</fullName>
    </submittedName>
</protein>
<name>A0A1C7FH88_9VIBR</name>
<evidence type="ECO:0000313" key="1">
    <source>
        <dbReference type="EMBL" id="ANU39340.1"/>
    </source>
</evidence>
<proteinExistence type="predicted"/>
<accession>A0A1C7FH88</accession>
<keyword evidence="2" id="KW-1185">Reference proteome</keyword>
<organism evidence="1 2">
    <name type="scientific">Vibrio scophthalmi</name>
    <dbReference type="NCBI Taxonomy" id="45658"/>
    <lineage>
        <taxon>Bacteria</taxon>
        <taxon>Pseudomonadati</taxon>
        <taxon>Pseudomonadota</taxon>
        <taxon>Gammaproteobacteria</taxon>
        <taxon>Vibrionales</taxon>
        <taxon>Vibrionaceae</taxon>
        <taxon>Vibrio</taxon>
    </lineage>
</organism>